<dbReference type="PANTHER" id="PTHR12526:SF630">
    <property type="entry name" value="GLYCOSYLTRANSFERASE"/>
    <property type="match status" value="1"/>
</dbReference>
<evidence type="ECO:0000313" key="4">
    <source>
        <dbReference type="Proteomes" id="UP000003741"/>
    </source>
</evidence>
<dbReference type="Gene3D" id="3.40.50.2000">
    <property type="entry name" value="Glycogen Phosphorylase B"/>
    <property type="match status" value="2"/>
</dbReference>
<name>I9QEX4_9BACE</name>
<evidence type="ECO:0000313" key="3">
    <source>
        <dbReference type="EMBL" id="EIY27956.1"/>
    </source>
</evidence>
<gene>
    <name evidence="3" type="ORF">HMPREF1062_03631</name>
</gene>
<organism evidence="3 4">
    <name type="scientific">Bacteroides cellulosilyticus CL02T12C19</name>
    <dbReference type="NCBI Taxonomy" id="997874"/>
    <lineage>
        <taxon>Bacteria</taxon>
        <taxon>Pseudomonadati</taxon>
        <taxon>Bacteroidota</taxon>
        <taxon>Bacteroidia</taxon>
        <taxon>Bacteroidales</taxon>
        <taxon>Bacteroidaceae</taxon>
        <taxon>Bacteroides</taxon>
    </lineage>
</organism>
<evidence type="ECO:0000259" key="1">
    <source>
        <dbReference type="Pfam" id="PF00534"/>
    </source>
</evidence>
<dbReference type="SUPFAM" id="SSF53756">
    <property type="entry name" value="UDP-Glycosyltransferase/glycogen phosphorylase"/>
    <property type="match status" value="1"/>
</dbReference>
<evidence type="ECO:0008006" key="5">
    <source>
        <dbReference type="Google" id="ProtNLM"/>
    </source>
</evidence>
<dbReference type="AlphaFoldDB" id="I9QEX4"/>
<reference evidence="3 4" key="1">
    <citation type="submission" date="2012-02" db="EMBL/GenBank/DDBJ databases">
        <title>The Genome Sequence of Bacteroides cellulosilyticus CL02T12C19.</title>
        <authorList>
            <consortium name="The Broad Institute Genome Sequencing Platform"/>
            <person name="Earl A."/>
            <person name="Ward D."/>
            <person name="Feldgarden M."/>
            <person name="Gevers D."/>
            <person name="Zitomersky N.L."/>
            <person name="Coyne M.J."/>
            <person name="Comstock L.E."/>
            <person name="Young S.K."/>
            <person name="Zeng Q."/>
            <person name="Gargeya S."/>
            <person name="Fitzgerald M."/>
            <person name="Haas B."/>
            <person name="Abouelleil A."/>
            <person name="Alvarado L."/>
            <person name="Arachchi H.M."/>
            <person name="Berlin A."/>
            <person name="Chapman S.B."/>
            <person name="Gearin G."/>
            <person name="Goldberg J."/>
            <person name="Griggs A."/>
            <person name="Gujja S."/>
            <person name="Hansen M."/>
            <person name="Heiman D."/>
            <person name="Howarth C."/>
            <person name="Larimer J."/>
            <person name="Lui A."/>
            <person name="MacDonald P.J.P."/>
            <person name="McCowen C."/>
            <person name="Montmayeur A."/>
            <person name="Murphy C."/>
            <person name="Neiman D."/>
            <person name="Pearson M."/>
            <person name="Priest M."/>
            <person name="Roberts A."/>
            <person name="Saif S."/>
            <person name="Shea T."/>
            <person name="Sisk P."/>
            <person name="Stolte C."/>
            <person name="Sykes S."/>
            <person name="Wortman J."/>
            <person name="Nusbaum C."/>
            <person name="Birren B."/>
        </authorList>
    </citation>
    <scope>NUCLEOTIDE SEQUENCE [LARGE SCALE GENOMIC DNA]</scope>
    <source>
        <strain evidence="3 4">CL02T12C19</strain>
    </source>
</reference>
<dbReference type="GO" id="GO:0016757">
    <property type="term" value="F:glycosyltransferase activity"/>
    <property type="evidence" value="ECO:0007669"/>
    <property type="project" value="InterPro"/>
</dbReference>
<dbReference type="Proteomes" id="UP000003741">
    <property type="component" value="Unassembled WGS sequence"/>
</dbReference>
<proteinExistence type="predicted"/>
<dbReference type="HOGENOM" id="CLU_009583_2_4_10"/>
<sequence length="387" mass="44151">MYILMIARGYPTKEDPQWGCFEQDQAEALYNNGNKVVVLSVDNRFLWRKRKIGITHCQKDGIDYYNIYWIPGAITRLVLGHYNLFVKEIQIQRLYKKIEKIHGKPDVIYGQFFFNTAIAVCLQKKYGIPLIGIEHAGRFNADKLDPITRKMAFYAYSNVEEIITVSQTLKQRILYHFERDSFVVHNLVNSIFFQASQDRKNTEIFNFSSIGSLVYGKGFDLLIEAFSIMCKIDEKMYLTIIGEGEERGRLQDRIDQLGLSNNIFLVGRKTKSEIVQILNNSSAFILPSRSENFSVSVLEALAVGLPVIATLCGGIKECIDDSNGLLVPIEDVNSLSDAMKKMYYTIDKYDSQSISQDCFDRFSPSVIAAQLIDVFDSAIKKYSLCNN</sequence>
<feature type="domain" description="Glycosyl transferase family 1" evidence="1">
    <location>
        <begin position="202"/>
        <end position="342"/>
    </location>
</feature>
<dbReference type="RefSeq" id="WP_007217976.1">
    <property type="nucleotide sequence ID" value="NZ_JH724087.1"/>
</dbReference>
<keyword evidence="4" id="KW-1185">Reference proteome</keyword>
<feature type="domain" description="Glycosyltransferase subfamily 4-like N-terminal" evidence="2">
    <location>
        <begin position="26"/>
        <end position="189"/>
    </location>
</feature>
<accession>I9QEX4</accession>
<dbReference type="Pfam" id="PF00534">
    <property type="entry name" value="Glycos_transf_1"/>
    <property type="match status" value="1"/>
</dbReference>
<evidence type="ECO:0000259" key="2">
    <source>
        <dbReference type="Pfam" id="PF13439"/>
    </source>
</evidence>
<dbReference type="InterPro" id="IPR028098">
    <property type="entry name" value="Glyco_trans_4-like_N"/>
</dbReference>
<comment type="caution">
    <text evidence="3">The sequence shown here is derived from an EMBL/GenBank/DDBJ whole genome shotgun (WGS) entry which is preliminary data.</text>
</comment>
<dbReference type="OrthoDB" id="9792269at2"/>
<dbReference type="PATRIC" id="fig|997874.3.peg.3722"/>
<dbReference type="Pfam" id="PF13439">
    <property type="entry name" value="Glyco_transf_4"/>
    <property type="match status" value="1"/>
</dbReference>
<dbReference type="EMBL" id="AGXG01000080">
    <property type="protein sequence ID" value="EIY27956.1"/>
    <property type="molecule type" value="Genomic_DNA"/>
</dbReference>
<dbReference type="CDD" id="cd03801">
    <property type="entry name" value="GT4_PimA-like"/>
    <property type="match status" value="1"/>
</dbReference>
<protein>
    <recommendedName>
        <fullName evidence="5">Glycosyl transferase family 1 domain-containing protein</fullName>
    </recommendedName>
</protein>
<dbReference type="PANTHER" id="PTHR12526">
    <property type="entry name" value="GLYCOSYLTRANSFERASE"/>
    <property type="match status" value="1"/>
</dbReference>
<dbReference type="InterPro" id="IPR001296">
    <property type="entry name" value="Glyco_trans_1"/>
</dbReference>